<gene>
    <name evidence="2" type="ORF">SS1G_03758</name>
</gene>
<proteinExistence type="predicted"/>
<keyword evidence="1" id="KW-0812">Transmembrane</keyword>
<dbReference type="Proteomes" id="UP000001312">
    <property type="component" value="Unassembled WGS sequence"/>
</dbReference>
<organism evidence="2 3">
    <name type="scientific">Sclerotinia sclerotiorum (strain ATCC 18683 / 1980 / Ss-1)</name>
    <name type="common">White mold</name>
    <name type="synonym">Whetzelinia sclerotiorum</name>
    <dbReference type="NCBI Taxonomy" id="665079"/>
    <lineage>
        <taxon>Eukaryota</taxon>
        <taxon>Fungi</taxon>
        <taxon>Dikarya</taxon>
        <taxon>Ascomycota</taxon>
        <taxon>Pezizomycotina</taxon>
        <taxon>Leotiomycetes</taxon>
        <taxon>Helotiales</taxon>
        <taxon>Sclerotiniaceae</taxon>
        <taxon>Sclerotinia</taxon>
    </lineage>
</organism>
<name>A7EEL8_SCLS1</name>
<dbReference type="EMBL" id="CH476624">
    <property type="protein sequence ID" value="EDO01284.1"/>
    <property type="molecule type" value="Genomic_DNA"/>
</dbReference>
<keyword evidence="1" id="KW-0472">Membrane</keyword>
<reference evidence="3" key="1">
    <citation type="journal article" date="2011" name="PLoS Genet.">
        <title>Genomic analysis of the necrotrophic fungal pathogens Sclerotinia sclerotiorum and Botrytis cinerea.</title>
        <authorList>
            <person name="Amselem J."/>
            <person name="Cuomo C.A."/>
            <person name="van Kan J.A."/>
            <person name="Viaud M."/>
            <person name="Benito E.P."/>
            <person name="Couloux A."/>
            <person name="Coutinho P.M."/>
            <person name="de Vries R.P."/>
            <person name="Dyer P.S."/>
            <person name="Fillinger S."/>
            <person name="Fournier E."/>
            <person name="Gout L."/>
            <person name="Hahn M."/>
            <person name="Kohn L."/>
            <person name="Lapalu N."/>
            <person name="Plummer K.M."/>
            <person name="Pradier J.M."/>
            <person name="Quevillon E."/>
            <person name="Sharon A."/>
            <person name="Simon A."/>
            <person name="ten Have A."/>
            <person name="Tudzynski B."/>
            <person name="Tudzynski P."/>
            <person name="Wincker P."/>
            <person name="Andrew M."/>
            <person name="Anthouard V."/>
            <person name="Beever R.E."/>
            <person name="Beffa R."/>
            <person name="Benoit I."/>
            <person name="Bouzid O."/>
            <person name="Brault B."/>
            <person name="Chen Z."/>
            <person name="Choquer M."/>
            <person name="Collemare J."/>
            <person name="Cotton P."/>
            <person name="Danchin E.G."/>
            <person name="Da Silva C."/>
            <person name="Gautier A."/>
            <person name="Giraud C."/>
            <person name="Giraud T."/>
            <person name="Gonzalez C."/>
            <person name="Grossetete S."/>
            <person name="Guldener U."/>
            <person name="Henrissat B."/>
            <person name="Howlett B.J."/>
            <person name="Kodira C."/>
            <person name="Kretschmer M."/>
            <person name="Lappartient A."/>
            <person name="Leroch M."/>
            <person name="Levis C."/>
            <person name="Mauceli E."/>
            <person name="Neuveglise C."/>
            <person name="Oeser B."/>
            <person name="Pearson M."/>
            <person name="Poulain J."/>
            <person name="Poussereau N."/>
            <person name="Quesneville H."/>
            <person name="Rascle C."/>
            <person name="Schumacher J."/>
            <person name="Segurens B."/>
            <person name="Sexton A."/>
            <person name="Silva E."/>
            <person name="Sirven C."/>
            <person name="Soanes D.M."/>
            <person name="Talbot N.J."/>
            <person name="Templeton M."/>
            <person name="Yandava C."/>
            <person name="Yarden O."/>
            <person name="Zeng Q."/>
            <person name="Rollins J.A."/>
            <person name="Lebrun M.H."/>
            <person name="Dickman M."/>
        </authorList>
    </citation>
    <scope>NUCLEOTIDE SEQUENCE [LARGE SCALE GENOMIC DNA]</scope>
    <source>
        <strain evidence="3">ATCC 18683 / 1980 / Ss-1</strain>
    </source>
</reference>
<evidence type="ECO:0000313" key="3">
    <source>
        <dbReference type="Proteomes" id="UP000001312"/>
    </source>
</evidence>
<dbReference type="RefSeq" id="XP_001595669.1">
    <property type="nucleotide sequence ID" value="XM_001595619.1"/>
</dbReference>
<sequence length="123" mass="13004">MAESECVMHFSFVFDSVSVFLIKYDQPIPQPLDFGFTSEEAGVGKIVGGEVGKAEADEGEVAIGIICTGVDFSSGNFPGIEIISLFDSSFDNFNSTALAVLLGTGFLLTLNPLLILAFAIAKD</sequence>
<dbReference type="GeneID" id="5491486"/>
<dbReference type="AlphaFoldDB" id="A7EEL8"/>
<feature type="transmembrane region" description="Helical" evidence="1">
    <location>
        <begin position="97"/>
        <end position="121"/>
    </location>
</feature>
<keyword evidence="3" id="KW-1185">Reference proteome</keyword>
<protein>
    <submittedName>
        <fullName evidence="2">Uncharacterized protein</fullName>
    </submittedName>
</protein>
<dbReference type="InParanoid" id="A7EEL8"/>
<evidence type="ECO:0000256" key="1">
    <source>
        <dbReference type="SAM" id="Phobius"/>
    </source>
</evidence>
<dbReference type="KEGG" id="ssl:SS1G_03758"/>
<keyword evidence="1" id="KW-1133">Transmembrane helix</keyword>
<accession>A7EEL8</accession>
<evidence type="ECO:0000313" key="2">
    <source>
        <dbReference type="EMBL" id="EDO01284.1"/>
    </source>
</evidence>
<dbReference type="HOGENOM" id="CLU_2016592_0_0_1"/>